<feature type="domain" description="HTH araC/xylS-type" evidence="4">
    <location>
        <begin position="224"/>
        <end position="322"/>
    </location>
</feature>
<dbReference type="RefSeq" id="WP_089914938.1">
    <property type="nucleotide sequence ID" value="NZ_FOBB01000004.1"/>
</dbReference>
<evidence type="ECO:0000259" key="4">
    <source>
        <dbReference type="PROSITE" id="PS01124"/>
    </source>
</evidence>
<keyword evidence="6" id="KW-1185">Reference proteome</keyword>
<keyword evidence="1" id="KW-0805">Transcription regulation</keyword>
<dbReference type="AlphaFoldDB" id="A0A1H7XY37"/>
<dbReference type="PANTHER" id="PTHR43280:SF2">
    <property type="entry name" value="HTH-TYPE TRANSCRIPTIONAL REGULATOR EXSA"/>
    <property type="match status" value="1"/>
</dbReference>
<dbReference type="STRING" id="573321.SAMN04488505_104237"/>
<organism evidence="5 6">
    <name type="scientific">Chitinophaga rupis</name>
    <dbReference type="NCBI Taxonomy" id="573321"/>
    <lineage>
        <taxon>Bacteria</taxon>
        <taxon>Pseudomonadati</taxon>
        <taxon>Bacteroidota</taxon>
        <taxon>Chitinophagia</taxon>
        <taxon>Chitinophagales</taxon>
        <taxon>Chitinophagaceae</taxon>
        <taxon>Chitinophaga</taxon>
    </lineage>
</organism>
<dbReference type="InterPro" id="IPR011051">
    <property type="entry name" value="RmlC_Cupin_sf"/>
</dbReference>
<evidence type="ECO:0000256" key="1">
    <source>
        <dbReference type="ARBA" id="ARBA00023015"/>
    </source>
</evidence>
<dbReference type="SUPFAM" id="SSF51182">
    <property type="entry name" value="RmlC-like cupins"/>
    <property type="match status" value="1"/>
</dbReference>
<dbReference type="InterPro" id="IPR018060">
    <property type="entry name" value="HTH_AraC"/>
</dbReference>
<evidence type="ECO:0000256" key="3">
    <source>
        <dbReference type="ARBA" id="ARBA00023163"/>
    </source>
</evidence>
<dbReference type="GO" id="GO:0043565">
    <property type="term" value="F:sequence-specific DNA binding"/>
    <property type="evidence" value="ECO:0007669"/>
    <property type="project" value="InterPro"/>
</dbReference>
<dbReference type="SUPFAM" id="SSF46689">
    <property type="entry name" value="Homeodomain-like"/>
    <property type="match status" value="1"/>
</dbReference>
<keyword evidence="2 5" id="KW-0238">DNA-binding</keyword>
<protein>
    <submittedName>
        <fullName evidence="5">AraC-type DNA-binding protein</fullName>
    </submittedName>
</protein>
<dbReference type="PANTHER" id="PTHR43280">
    <property type="entry name" value="ARAC-FAMILY TRANSCRIPTIONAL REGULATOR"/>
    <property type="match status" value="1"/>
</dbReference>
<dbReference type="InterPro" id="IPR009057">
    <property type="entry name" value="Homeodomain-like_sf"/>
</dbReference>
<dbReference type="OrthoDB" id="669939at2"/>
<name>A0A1H7XY37_9BACT</name>
<dbReference type="Proteomes" id="UP000198984">
    <property type="component" value="Unassembled WGS sequence"/>
</dbReference>
<dbReference type="SMART" id="SM00342">
    <property type="entry name" value="HTH_ARAC"/>
    <property type="match status" value="1"/>
</dbReference>
<proteinExistence type="predicted"/>
<dbReference type="EMBL" id="FOBB01000004">
    <property type="protein sequence ID" value="SEM38534.1"/>
    <property type="molecule type" value="Genomic_DNA"/>
</dbReference>
<dbReference type="Gene3D" id="1.10.10.60">
    <property type="entry name" value="Homeodomain-like"/>
    <property type="match status" value="1"/>
</dbReference>
<gene>
    <name evidence="5" type="ORF">SAMN04488505_104237</name>
</gene>
<evidence type="ECO:0000313" key="6">
    <source>
        <dbReference type="Proteomes" id="UP000198984"/>
    </source>
</evidence>
<dbReference type="PROSITE" id="PS01124">
    <property type="entry name" value="HTH_ARAC_FAMILY_2"/>
    <property type="match status" value="1"/>
</dbReference>
<accession>A0A1H7XY37</accession>
<keyword evidence="3" id="KW-0804">Transcription</keyword>
<reference evidence="5 6" key="1">
    <citation type="submission" date="2016-10" db="EMBL/GenBank/DDBJ databases">
        <authorList>
            <person name="de Groot N.N."/>
        </authorList>
    </citation>
    <scope>NUCLEOTIDE SEQUENCE [LARGE SCALE GENOMIC DNA]</scope>
    <source>
        <strain evidence="5 6">DSM 21039</strain>
    </source>
</reference>
<dbReference type="Pfam" id="PF12833">
    <property type="entry name" value="HTH_18"/>
    <property type="match status" value="1"/>
</dbReference>
<evidence type="ECO:0000256" key="2">
    <source>
        <dbReference type="ARBA" id="ARBA00023125"/>
    </source>
</evidence>
<sequence length="322" mass="36921">MNKLIYQSLKISPGKPVPIPQALYSNIASWADAEYQEYNFGHVLTQTLLYKLFRIYILRFRMKQPATVPLYSQQPAICMLYCLNGAAEVIIGDTTFIVKRDQFGFIYIPKGTHLLQPEEETELFIIDLEASFLEELAASIGEIKSLVALSATQSDVDSVPKLFTMNYVVRYILEDMRRCRETEGGLLMELRTANVQLMNLYRKAYNEDADLKKLPTQANLDIIDQIYGEIKQNPNIQQHTVSYFTRKYSISESTLGRFFSAAFKKGLHEFVAEECIKKADWLLSTYSISTEDVAQELGYADKSGFIKAYKRYRGITPKQLKI</sequence>
<evidence type="ECO:0000313" key="5">
    <source>
        <dbReference type="EMBL" id="SEM38534.1"/>
    </source>
</evidence>
<dbReference type="GO" id="GO:0003700">
    <property type="term" value="F:DNA-binding transcription factor activity"/>
    <property type="evidence" value="ECO:0007669"/>
    <property type="project" value="InterPro"/>
</dbReference>